<organism evidence="2 3">
    <name type="scientific">Thermostaphylospora chromogena</name>
    <dbReference type="NCBI Taxonomy" id="35622"/>
    <lineage>
        <taxon>Bacteria</taxon>
        <taxon>Bacillati</taxon>
        <taxon>Actinomycetota</taxon>
        <taxon>Actinomycetes</taxon>
        <taxon>Streptosporangiales</taxon>
        <taxon>Thermomonosporaceae</taxon>
        <taxon>Thermostaphylospora</taxon>
    </lineage>
</organism>
<gene>
    <name evidence="2" type="ORF">SAMN04489764_4770</name>
</gene>
<dbReference type="EMBL" id="FNKK01000002">
    <property type="protein sequence ID" value="SDR28368.1"/>
    <property type="molecule type" value="Genomic_DNA"/>
</dbReference>
<evidence type="ECO:0008006" key="4">
    <source>
        <dbReference type="Google" id="ProtNLM"/>
    </source>
</evidence>
<dbReference type="Pfam" id="PF04107">
    <property type="entry name" value="GCS2"/>
    <property type="match status" value="1"/>
</dbReference>
<dbReference type="PIRSF" id="PIRSF012666">
    <property type="entry name" value="UCP012666"/>
    <property type="match status" value="1"/>
</dbReference>
<dbReference type="PANTHER" id="PTHR36510">
    <property type="entry name" value="GLUTAMATE--CYSTEINE LIGASE 2-RELATED"/>
    <property type="match status" value="1"/>
</dbReference>
<dbReference type="SUPFAM" id="SSF55931">
    <property type="entry name" value="Glutamine synthetase/guanido kinase"/>
    <property type="match status" value="1"/>
</dbReference>
<dbReference type="InterPro" id="IPR050141">
    <property type="entry name" value="GCL_type2/YbdK_subfam"/>
</dbReference>
<protein>
    <recommendedName>
        <fullName evidence="4">Gamma-glutamyl:cysteine ligase YbdK, ATP-grasp superfamily</fullName>
    </recommendedName>
</protein>
<dbReference type="GO" id="GO:0016879">
    <property type="term" value="F:ligase activity, forming carbon-nitrogen bonds"/>
    <property type="evidence" value="ECO:0007669"/>
    <property type="project" value="TreeGrafter"/>
</dbReference>
<keyword evidence="3" id="KW-1185">Reference proteome</keyword>
<dbReference type="InterPro" id="IPR014746">
    <property type="entry name" value="Gln_synth/guanido_kin_cat_dom"/>
</dbReference>
<dbReference type="PANTHER" id="PTHR36510:SF3">
    <property type="entry name" value="CONSERVED PROTEIN"/>
    <property type="match status" value="1"/>
</dbReference>
<dbReference type="Gene3D" id="3.30.590.20">
    <property type="match status" value="1"/>
</dbReference>
<name>A0A1H1HTA3_9ACTN</name>
<evidence type="ECO:0000256" key="1">
    <source>
        <dbReference type="ARBA" id="ARBA00048819"/>
    </source>
</evidence>
<dbReference type="InterPro" id="IPR006336">
    <property type="entry name" value="GCS2"/>
</dbReference>
<dbReference type="Proteomes" id="UP000217103">
    <property type="component" value="Unassembled WGS sequence"/>
</dbReference>
<evidence type="ECO:0000313" key="2">
    <source>
        <dbReference type="EMBL" id="SDR28368.1"/>
    </source>
</evidence>
<comment type="catalytic activity">
    <reaction evidence="1">
        <text>L-cysteine + L-glutamate + ATP = gamma-L-glutamyl-L-cysteine + ADP + phosphate + H(+)</text>
        <dbReference type="Rhea" id="RHEA:13285"/>
        <dbReference type="ChEBI" id="CHEBI:15378"/>
        <dbReference type="ChEBI" id="CHEBI:29985"/>
        <dbReference type="ChEBI" id="CHEBI:30616"/>
        <dbReference type="ChEBI" id="CHEBI:35235"/>
        <dbReference type="ChEBI" id="CHEBI:43474"/>
        <dbReference type="ChEBI" id="CHEBI:58173"/>
        <dbReference type="ChEBI" id="CHEBI:456216"/>
        <dbReference type="EC" id="6.3.2.2"/>
    </reaction>
</comment>
<dbReference type="InterPro" id="IPR016602">
    <property type="entry name" value="UCP012666"/>
</dbReference>
<reference evidence="2 3" key="1">
    <citation type="submission" date="2016-10" db="EMBL/GenBank/DDBJ databases">
        <authorList>
            <person name="de Groot N.N."/>
        </authorList>
    </citation>
    <scope>NUCLEOTIDE SEQUENCE [LARGE SCALE GENOMIC DNA]</scope>
    <source>
        <strain evidence="2 3">DSM 43794</strain>
    </source>
</reference>
<evidence type="ECO:0000313" key="3">
    <source>
        <dbReference type="Proteomes" id="UP000217103"/>
    </source>
</evidence>
<accession>A0A1H1HTA3</accession>
<dbReference type="RefSeq" id="WP_093262089.1">
    <property type="nucleotide sequence ID" value="NZ_FNKK01000002.1"/>
</dbReference>
<proteinExistence type="predicted"/>
<dbReference type="STRING" id="35622.SAMN04489764_4770"/>
<dbReference type="OrthoDB" id="240589at2"/>
<sequence length="487" mass="53900">MGQKVDKEWFSEEEYQRFAERLERSLTALRELLARPGFGAGPESLGAELELFVVTPDGYPLPRNEEIRAAVGDDRVVLELGRFNLEVNLTPVPMAGAPVSTLAKEIGEAIRTVDGVAREFGGGVVPIGILPTLAESDFGRGTMSDEVRYRALSRGMRRLRLEPFTIRIEGRETLELQVEDVILESANTSWQVHLRSQPERFDELFNAAQLATGPVLAVAGNSPSFFGRNLWEETRIALFEAAADDRDIERLYRREGRVAFGSGWVSGGTAELFERCVRHYEPVLPVSGEEDPIAVVRAGGVPRLDELRLHQGTVWQWNRPVFDPDDGGHLRVELRSLPAGPTPVDMAANTAFLVGLVLALAADTGWTDGFPFANAYRNFYRGARNGLDAMLSWPGRDGEVPAGELALDLIPLAAAGLESSGVDRDEACNALEVIRERVERRRTGAIWQREAVAALGRDRRSVARMVTRYRELSFSGEPVHNWPDISE</sequence>
<dbReference type="AlphaFoldDB" id="A0A1H1HTA3"/>